<keyword evidence="3 6" id="KW-0489">Methyltransferase</keyword>
<dbReference type="Pfam" id="PF02527">
    <property type="entry name" value="GidB"/>
    <property type="match status" value="1"/>
</dbReference>
<reference evidence="7" key="1">
    <citation type="journal article" date="2021" name="PeerJ">
        <title>Extensive microbial diversity within the chicken gut microbiome revealed by metagenomics and culture.</title>
        <authorList>
            <person name="Gilroy R."/>
            <person name="Ravi A."/>
            <person name="Getino M."/>
            <person name="Pursley I."/>
            <person name="Horton D.L."/>
            <person name="Alikhan N.F."/>
            <person name="Baker D."/>
            <person name="Gharbi K."/>
            <person name="Hall N."/>
            <person name="Watson M."/>
            <person name="Adriaenssens E.M."/>
            <person name="Foster-Nyarko E."/>
            <person name="Jarju S."/>
            <person name="Secka A."/>
            <person name="Antonio M."/>
            <person name="Oren A."/>
            <person name="Chaudhuri R.R."/>
            <person name="La Ragione R."/>
            <person name="Hildebrand F."/>
            <person name="Pallen M.J."/>
        </authorList>
    </citation>
    <scope>NUCLEOTIDE SEQUENCE</scope>
    <source>
        <strain evidence="7">CHK33-7979</strain>
    </source>
</reference>
<sequence>MKERLERGLAALGLTPPIGAIDQLVRYAQLLLEQNKVMNLTAITEPDQVADLHFLDSAGVALCADLAGKKLIDVGTGAGFPGMVLKILVPEVELTLVDSLGKRLDWLSTVCGDLGLTGVTIRHARGEELSLDPAFRDQFDFATARAVADLRVLCELCLPYVKPGGRFLAMKAAECEEEVSQAGRAVSVLGGRLLPAFRYPIPGTDVERRVVLVEKLSPTPKGYPRRWAKIQKSPL</sequence>
<dbReference type="PANTHER" id="PTHR31760">
    <property type="entry name" value="S-ADENOSYL-L-METHIONINE-DEPENDENT METHYLTRANSFERASES SUPERFAMILY PROTEIN"/>
    <property type="match status" value="1"/>
</dbReference>
<gene>
    <name evidence="6 7" type="primary">rsmG</name>
    <name evidence="7" type="ORF">H9826_01095</name>
</gene>
<comment type="caution">
    <text evidence="6">Lacks conserved residue(s) required for the propagation of feature annotation.</text>
</comment>
<feature type="binding site" evidence="6">
    <location>
        <begin position="126"/>
        <end position="127"/>
    </location>
    <ligand>
        <name>S-adenosyl-L-methionine</name>
        <dbReference type="ChEBI" id="CHEBI:59789"/>
    </ligand>
</feature>
<dbReference type="NCBIfam" id="TIGR00138">
    <property type="entry name" value="rsmG_gidB"/>
    <property type="match status" value="1"/>
</dbReference>
<dbReference type="PANTHER" id="PTHR31760:SF0">
    <property type="entry name" value="S-ADENOSYL-L-METHIONINE-DEPENDENT METHYLTRANSFERASES SUPERFAMILY PROTEIN"/>
    <property type="match status" value="1"/>
</dbReference>
<proteinExistence type="inferred from homology"/>
<evidence type="ECO:0000313" key="8">
    <source>
        <dbReference type="Proteomes" id="UP000886824"/>
    </source>
</evidence>
<evidence type="ECO:0000313" key="7">
    <source>
        <dbReference type="EMBL" id="HIY72556.1"/>
    </source>
</evidence>
<dbReference type="FunFam" id="3.40.50.150:FF:000041">
    <property type="entry name" value="Ribosomal RNA small subunit methyltransferase G"/>
    <property type="match status" value="1"/>
</dbReference>
<keyword evidence="4 6" id="KW-0808">Transferase</keyword>
<dbReference type="PIRSF" id="PIRSF003078">
    <property type="entry name" value="GidB"/>
    <property type="match status" value="1"/>
</dbReference>
<evidence type="ECO:0000256" key="3">
    <source>
        <dbReference type="ARBA" id="ARBA00022603"/>
    </source>
</evidence>
<evidence type="ECO:0000256" key="1">
    <source>
        <dbReference type="ARBA" id="ARBA00022490"/>
    </source>
</evidence>
<dbReference type="GO" id="GO:0005829">
    <property type="term" value="C:cytosol"/>
    <property type="evidence" value="ECO:0007669"/>
    <property type="project" value="TreeGrafter"/>
</dbReference>
<organism evidence="7 8">
    <name type="scientific">Candidatus Intestinimonas merdavium</name>
    <dbReference type="NCBI Taxonomy" id="2838622"/>
    <lineage>
        <taxon>Bacteria</taxon>
        <taxon>Bacillati</taxon>
        <taxon>Bacillota</taxon>
        <taxon>Clostridia</taxon>
        <taxon>Eubacteriales</taxon>
        <taxon>Intestinimonas</taxon>
    </lineage>
</organism>
<keyword evidence="5 6" id="KW-0949">S-adenosyl-L-methionine</keyword>
<feature type="binding site" evidence="6">
    <location>
        <position position="145"/>
    </location>
    <ligand>
        <name>S-adenosyl-L-methionine</name>
        <dbReference type="ChEBI" id="CHEBI:59789"/>
    </ligand>
</feature>
<reference evidence="7" key="2">
    <citation type="submission" date="2021-04" db="EMBL/GenBank/DDBJ databases">
        <authorList>
            <person name="Gilroy R."/>
        </authorList>
    </citation>
    <scope>NUCLEOTIDE SEQUENCE</scope>
    <source>
        <strain evidence="7">CHK33-7979</strain>
    </source>
</reference>
<comment type="similarity">
    <text evidence="6">Belongs to the methyltransferase superfamily. RNA methyltransferase RsmG family.</text>
</comment>
<dbReference type="Gene3D" id="3.40.50.150">
    <property type="entry name" value="Vaccinia Virus protein VP39"/>
    <property type="match status" value="1"/>
</dbReference>
<name>A0A9D1Z2Z6_9FIRM</name>
<feature type="binding site" evidence="6">
    <location>
        <position position="80"/>
    </location>
    <ligand>
        <name>S-adenosyl-L-methionine</name>
        <dbReference type="ChEBI" id="CHEBI:59789"/>
    </ligand>
</feature>
<dbReference type="EC" id="2.1.1.-" evidence="6"/>
<feature type="binding site" evidence="6">
    <location>
        <position position="75"/>
    </location>
    <ligand>
        <name>S-adenosyl-L-methionine</name>
        <dbReference type="ChEBI" id="CHEBI:59789"/>
    </ligand>
</feature>
<evidence type="ECO:0000256" key="5">
    <source>
        <dbReference type="ARBA" id="ARBA00022691"/>
    </source>
</evidence>
<dbReference type="EMBL" id="DXCX01000015">
    <property type="protein sequence ID" value="HIY72556.1"/>
    <property type="molecule type" value="Genomic_DNA"/>
</dbReference>
<comment type="caution">
    <text evidence="7">The sequence shown here is derived from an EMBL/GenBank/DDBJ whole genome shotgun (WGS) entry which is preliminary data.</text>
</comment>
<dbReference type="InterPro" id="IPR029063">
    <property type="entry name" value="SAM-dependent_MTases_sf"/>
</dbReference>
<protein>
    <recommendedName>
        <fullName evidence="6">Ribosomal RNA small subunit methyltransferase G</fullName>
        <ecNumber evidence="6">2.1.1.-</ecNumber>
    </recommendedName>
    <alternativeName>
        <fullName evidence="6">16S rRNA 7-methylguanosine methyltransferase</fullName>
        <shortName evidence="6">16S rRNA m7G methyltransferase</shortName>
    </alternativeName>
</protein>
<keyword evidence="2 6" id="KW-0698">rRNA processing</keyword>
<keyword evidence="1 6" id="KW-0963">Cytoplasm</keyword>
<dbReference type="SUPFAM" id="SSF53335">
    <property type="entry name" value="S-adenosyl-L-methionine-dependent methyltransferases"/>
    <property type="match status" value="1"/>
</dbReference>
<dbReference type="HAMAP" id="MF_00074">
    <property type="entry name" value="16SrRNA_methyltr_G"/>
    <property type="match status" value="1"/>
</dbReference>
<dbReference type="InterPro" id="IPR003682">
    <property type="entry name" value="rRNA_ssu_MeTfrase_G"/>
</dbReference>
<dbReference type="Proteomes" id="UP000886824">
    <property type="component" value="Unassembled WGS sequence"/>
</dbReference>
<evidence type="ECO:0000256" key="4">
    <source>
        <dbReference type="ARBA" id="ARBA00022679"/>
    </source>
</evidence>
<comment type="function">
    <text evidence="6">Specifically methylates the N7 position of a guanine in 16S rRNA.</text>
</comment>
<comment type="subcellular location">
    <subcellularLocation>
        <location evidence="6">Cytoplasm</location>
    </subcellularLocation>
</comment>
<dbReference type="GO" id="GO:0070043">
    <property type="term" value="F:rRNA (guanine-N7-)-methyltransferase activity"/>
    <property type="evidence" value="ECO:0007669"/>
    <property type="project" value="UniProtKB-UniRule"/>
</dbReference>
<evidence type="ECO:0000256" key="6">
    <source>
        <dbReference type="HAMAP-Rule" id="MF_00074"/>
    </source>
</evidence>
<dbReference type="AlphaFoldDB" id="A0A9D1Z2Z6"/>
<accession>A0A9D1Z2Z6</accession>
<evidence type="ECO:0000256" key="2">
    <source>
        <dbReference type="ARBA" id="ARBA00022552"/>
    </source>
</evidence>